<dbReference type="InterPro" id="IPR021145">
    <property type="entry name" value="Portal_protein_SPP1_Gp6-like"/>
</dbReference>
<proteinExistence type="predicted"/>
<organism evidence="1">
    <name type="scientific">Myoviridae sp. ct31P9</name>
    <dbReference type="NCBI Taxonomy" id="2827657"/>
    <lineage>
        <taxon>Viruses</taxon>
        <taxon>Duplodnaviria</taxon>
        <taxon>Heunggongvirae</taxon>
        <taxon>Uroviricota</taxon>
        <taxon>Caudoviricetes</taxon>
    </lineage>
</organism>
<name>A0A8S5T4L3_9CAUD</name>
<reference evidence="1" key="1">
    <citation type="journal article" date="2021" name="Proc. Natl. Acad. Sci. U.S.A.">
        <title>A Catalog of Tens of Thousands of Viruses from Human Metagenomes Reveals Hidden Associations with Chronic Diseases.</title>
        <authorList>
            <person name="Tisza M.J."/>
            <person name="Buck C.B."/>
        </authorList>
    </citation>
    <scope>NUCLEOTIDE SEQUENCE</scope>
    <source>
        <strain evidence="1">Ct31P9</strain>
    </source>
</reference>
<accession>A0A8S5T4L3</accession>
<sequence length="468" mass="53895">MFISDLINRAIRNNAPMTERQFLSRELQKWMNSKERRAMITGRKYYNGEQDILHKERSVVDGSGKTVALASMPNNKIVDNRFDDLVDQKVNYLLAKPFTVESEDEAIKDFFTMSVRRKLKAVGKDIYMGGVGYVHPYIDGRGRLQLKRMKPEQVLPFWSDEEKEHLDAFAYVYEIDTYEGIMDRKITKVEFYDRTGVQYFVYENGSLVEDRDHERTANFAIDDVPYNWDMVPLIPFRTSEEEIPLVNKIKSLQDALNTMLSNYADNMQEDIRSTILVIKNYDGTELDNFRANLAQYGAIKVRTVDGVEGGVDSLHIDVNASNYEVIIKLLKKAIIENGRGFDSKDDRMSNNPNQMNIASMYSDIDLDANEMELGIREGLERLLWFINTYRGLTGQKAAEDVEFTFNRDLPMNEGDTINNCRNSVGVISNETIIANHPWVKDVVEEERRLKAEQQSMIGADYIGDNHAE</sequence>
<protein>
    <submittedName>
        <fullName evidence="1">PORTAL PROTEIN</fullName>
    </submittedName>
</protein>
<evidence type="ECO:0000313" key="1">
    <source>
        <dbReference type="EMBL" id="DAF57714.1"/>
    </source>
</evidence>
<dbReference type="Pfam" id="PF05133">
    <property type="entry name" value="SPP1_portal"/>
    <property type="match status" value="1"/>
</dbReference>
<dbReference type="EMBL" id="BK032738">
    <property type="protein sequence ID" value="DAF57714.1"/>
    <property type="molecule type" value="Genomic_DNA"/>
</dbReference>